<comment type="caution">
    <text evidence="2">The sequence shown here is derived from an EMBL/GenBank/DDBJ whole genome shotgun (WGS) entry which is preliminary data.</text>
</comment>
<keyword evidence="1" id="KW-1133">Transmembrane helix</keyword>
<organism evidence="2 3">
    <name type="scientific">Glycine soja</name>
    <name type="common">Wild soybean</name>
    <dbReference type="NCBI Taxonomy" id="3848"/>
    <lineage>
        <taxon>Eukaryota</taxon>
        <taxon>Viridiplantae</taxon>
        <taxon>Streptophyta</taxon>
        <taxon>Embryophyta</taxon>
        <taxon>Tracheophyta</taxon>
        <taxon>Spermatophyta</taxon>
        <taxon>Magnoliopsida</taxon>
        <taxon>eudicotyledons</taxon>
        <taxon>Gunneridae</taxon>
        <taxon>Pentapetalae</taxon>
        <taxon>rosids</taxon>
        <taxon>fabids</taxon>
        <taxon>Fabales</taxon>
        <taxon>Fabaceae</taxon>
        <taxon>Papilionoideae</taxon>
        <taxon>50 kb inversion clade</taxon>
        <taxon>NPAAA clade</taxon>
        <taxon>indigoferoid/millettioid clade</taxon>
        <taxon>Phaseoleae</taxon>
        <taxon>Glycine</taxon>
        <taxon>Glycine subgen. Soja</taxon>
    </lineage>
</organism>
<evidence type="ECO:0000313" key="2">
    <source>
        <dbReference type="EMBL" id="RZB55240.1"/>
    </source>
</evidence>
<protein>
    <submittedName>
        <fullName evidence="2">Uncharacterized protein</fullName>
    </submittedName>
</protein>
<evidence type="ECO:0000256" key="1">
    <source>
        <dbReference type="SAM" id="Phobius"/>
    </source>
</evidence>
<keyword evidence="1" id="KW-0812">Transmembrane</keyword>
<dbReference type="AlphaFoldDB" id="A0A445G209"/>
<sequence>MAGAVSTVSGELKPSILDRVRAAPPPPDSSLLLATRPPRHLSPSLSFCFAPNLTLYHFTCSFILGQAVSYLTCSKLCAICFVAGAIFGYSLRGRVKRWASKILKKLS</sequence>
<keyword evidence="3" id="KW-1185">Reference proteome</keyword>
<dbReference type="Proteomes" id="UP000289340">
    <property type="component" value="Chromosome 17"/>
</dbReference>
<keyword evidence="1" id="KW-0472">Membrane</keyword>
<accession>A0A445G209</accession>
<feature type="transmembrane region" description="Helical" evidence="1">
    <location>
        <begin position="67"/>
        <end position="91"/>
    </location>
</feature>
<name>A0A445G209_GLYSO</name>
<reference evidence="2 3" key="1">
    <citation type="submission" date="2018-09" db="EMBL/GenBank/DDBJ databases">
        <title>A high-quality reference genome of wild soybean provides a powerful tool to mine soybean genomes.</title>
        <authorList>
            <person name="Xie M."/>
            <person name="Chung C.Y.L."/>
            <person name="Li M.-W."/>
            <person name="Wong F.-L."/>
            <person name="Chan T.-F."/>
            <person name="Lam H.-M."/>
        </authorList>
    </citation>
    <scope>NUCLEOTIDE SEQUENCE [LARGE SCALE GENOMIC DNA]</scope>
    <source>
        <strain evidence="3">cv. W05</strain>
        <tissue evidence="2">Hypocotyl of etiolated seedlings</tissue>
    </source>
</reference>
<dbReference type="EMBL" id="QZWG01000017">
    <property type="protein sequence ID" value="RZB55240.1"/>
    <property type="molecule type" value="Genomic_DNA"/>
</dbReference>
<gene>
    <name evidence="2" type="ORF">D0Y65_044880</name>
</gene>
<proteinExistence type="predicted"/>
<evidence type="ECO:0000313" key="3">
    <source>
        <dbReference type="Proteomes" id="UP000289340"/>
    </source>
</evidence>